<evidence type="ECO:0000313" key="8">
    <source>
        <dbReference type="EMBL" id="CDO59573.1"/>
    </source>
</evidence>
<dbReference type="InterPro" id="IPR013325">
    <property type="entry name" value="RNA_pol_sigma_r2"/>
</dbReference>
<dbReference type="InterPro" id="IPR036388">
    <property type="entry name" value="WH-like_DNA-bd_sf"/>
</dbReference>
<dbReference type="HOGENOM" id="CLU_047691_9_3_5"/>
<dbReference type="InterPro" id="IPR039425">
    <property type="entry name" value="RNA_pol_sigma-70-like"/>
</dbReference>
<protein>
    <submittedName>
        <fullName evidence="8">RNA polymerase sigma-70 factor, ECF subfamily</fullName>
    </submittedName>
</protein>
<evidence type="ECO:0000313" key="9">
    <source>
        <dbReference type="Proteomes" id="UP000032160"/>
    </source>
</evidence>
<accession>X5M8E6</accession>
<proteinExistence type="inferred from homology"/>
<evidence type="ECO:0000259" key="7">
    <source>
        <dbReference type="Pfam" id="PF08281"/>
    </source>
</evidence>
<comment type="similarity">
    <text evidence="1">Belongs to the sigma-70 factor family. ECF subfamily.</text>
</comment>
<dbReference type="Gene3D" id="1.10.1740.10">
    <property type="match status" value="1"/>
</dbReference>
<dbReference type="InterPro" id="IPR013249">
    <property type="entry name" value="RNA_pol_sigma70_r4_t2"/>
</dbReference>
<evidence type="ECO:0000256" key="5">
    <source>
        <dbReference type="SAM" id="MobiDB-lite"/>
    </source>
</evidence>
<dbReference type="PANTHER" id="PTHR43133">
    <property type="entry name" value="RNA POLYMERASE ECF-TYPE SIGMA FACTO"/>
    <property type="match status" value="1"/>
</dbReference>
<name>X5M8E6_9HYPH</name>
<dbReference type="EMBL" id="HG966617">
    <property type="protein sequence ID" value="CDO59573.1"/>
    <property type="molecule type" value="Genomic_DNA"/>
</dbReference>
<dbReference type="Proteomes" id="UP000032160">
    <property type="component" value="Chromosome I"/>
</dbReference>
<keyword evidence="9" id="KW-1185">Reference proteome</keyword>
<dbReference type="Gene3D" id="1.10.10.10">
    <property type="entry name" value="Winged helix-like DNA-binding domain superfamily/Winged helix DNA-binding domain"/>
    <property type="match status" value="1"/>
</dbReference>
<dbReference type="KEGG" id="pect:BN1012_Phect1359"/>
<evidence type="ECO:0000256" key="1">
    <source>
        <dbReference type="ARBA" id="ARBA00010641"/>
    </source>
</evidence>
<dbReference type="InterPro" id="IPR013324">
    <property type="entry name" value="RNA_pol_sigma_r3/r4-like"/>
</dbReference>
<dbReference type="InterPro" id="IPR007627">
    <property type="entry name" value="RNA_pol_sigma70_r2"/>
</dbReference>
<reference evidence="8 9" key="1">
    <citation type="journal article" date="2014" name="Front. Genet.">
        <title>Genome and metabolic network of "Candidatus Phaeomarinobacter ectocarpi" Ec32, a new candidate genus of Alphaproteobacteria frequently associated with brown algae.</title>
        <authorList>
            <person name="Dittami S.M."/>
            <person name="Barbeyron T."/>
            <person name="Boyen C."/>
            <person name="Cambefort J."/>
            <person name="Collet G."/>
            <person name="Delage L."/>
            <person name="Gobet A."/>
            <person name="Groisillier A."/>
            <person name="Leblanc C."/>
            <person name="Michel G."/>
            <person name="Scornet D."/>
            <person name="Siegel A."/>
            <person name="Tapia J.E."/>
            <person name="Tonon T."/>
        </authorList>
    </citation>
    <scope>NUCLEOTIDE SEQUENCE [LARGE SCALE GENOMIC DNA]</scope>
    <source>
        <strain evidence="8 9">Ec32</strain>
    </source>
</reference>
<dbReference type="InterPro" id="IPR014284">
    <property type="entry name" value="RNA_pol_sigma-70_dom"/>
</dbReference>
<dbReference type="AlphaFoldDB" id="X5M8E6"/>
<dbReference type="GO" id="GO:0016987">
    <property type="term" value="F:sigma factor activity"/>
    <property type="evidence" value="ECO:0007669"/>
    <property type="project" value="UniProtKB-KW"/>
</dbReference>
<evidence type="ECO:0000259" key="6">
    <source>
        <dbReference type="Pfam" id="PF04542"/>
    </source>
</evidence>
<sequence length="202" mass="22493">MNVATSQISAKSAGAGKTGGYDREAMADCIEAVAARQDKQAFATLFDYFAPRLKGYLMKLGSGEPLAEELSQEVMITLWRKAGQFDRKQSSVSTWLYTIARNRRIDVLRRDRFPDYDPDDPLLLPSEAEQPDEAVAAGEREIKVRAALETLPEEQAELIKLAFFKGWSHSEIAIDQDLPLGTVKSRLRLAFRKLKGGLEGTV</sequence>
<feature type="domain" description="RNA polymerase sigma factor 70 region 4 type 2" evidence="7">
    <location>
        <begin position="143"/>
        <end position="194"/>
    </location>
</feature>
<evidence type="ECO:0000256" key="2">
    <source>
        <dbReference type="ARBA" id="ARBA00023015"/>
    </source>
</evidence>
<keyword evidence="2" id="KW-0805">Transcription regulation</keyword>
<dbReference type="Pfam" id="PF04542">
    <property type="entry name" value="Sigma70_r2"/>
    <property type="match status" value="1"/>
</dbReference>
<dbReference type="PANTHER" id="PTHR43133:SF62">
    <property type="entry name" value="RNA POLYMERASE SIGMA FACTOR SIGZ"/>
    <property type="match status" value="1"/>
</dbReference>
<dbReference type="GO" id="GO:0006352">
    <property type="term" value="P:DNA-templated transcription initiation"/>
    <property type="evidence" value="ECO:0007669"/>
    <property type="project" value="InterPro"/>
</dbReference>
<organism evidence="8 9">
    <name type="scientific">Candidatus Phaeomarinibacter ectocarpi</name>
    <dbReference type="NCBI Taxonomy" id="1458461"/>
    <lineage>
        <taxon>Bacteria</taxon>
        <taxon>Pseudomonadati</taxon>
        <taxon>Pseudomonadota</taxon>
        <taxon>Alphaproteobacteria</taxon>
        <taxon>Hyphomicrobiales</taxon>
        <taxon>Parvibaculaceae</taxon>
        <taxon>Candidatus Phaeomarinibacter</taxon>
    </lineage>
</organism>
<dbReference type="CDD" id="cd06171">
    <property type="entry name" value="Sigma70_r4"/>
    <property type="match status" value="1"/>
</dbReference>
<keyword evidence="3" id="KW-0731">Sigma factor</keyword>
<evidence type="ECO:0000256" key="4">
    <source>
        <dbReference type="ARBA" id="ARBA00023163"/>
    </source>
</evidence>
<dbReference type="GO" id="GO:0003677">
    <property type="term" value="F:DNA binding"/>
    <property type="evidence" value="ECO:0007669"/>
    <property type="project" value="InterPro"/>
</dbReference>
<gene>
    <name evidence="8" type="ORF">BN1012_Phect1359</name>
</gene>
<keyword evidence="4" id="KW-0804">Transcription</keyword>
<feature type="domain" description="RNA polymerase sigma-70 region 2" evidence="6">
    <location>
        <begin position="45"/>
        <end position="112"/>
    </location>
</feature>
<dbReference type="SUPFAM" id="SSF88659">
    <property type="entry name" value="Sigma3 and sigma4 domains of RNA polymerase sigma factors"/>
    <property type="match status" value="1"/>
</dbReference>
<dbReference type="PATRIC" id="fig|1458461.3.peg.1358"/>
<dbReference type="Pfam" id="PF08281">
    <property type="entry name" value="Sigma70_r4_2"/>
    <property type="match status" value="1"/>
</dbReference>
<dbReference type="SUPFAM" id="SSF88946">
    <property type="entry name" value="Sigma2 domain of RNA polymerase sigma factors"/>
    <property type="match status" value="1"/>
</dbReference>
<dbReference type="NCBIfam" id="TIGR02937">
    <property type="entry name" value="sigma70-ECF"/>
    <property type="match status" value="1"/>
</dbReference>
<feature type="region of interest" description="Disordered" evidence="5">
    <location>
        <begin position="1"/>
        <end position="20"/>
    </location>
</feature>
<dbReference type="STRING" id="1458461.BN1012_Phect1359"/>
<evidence type="ECO:0000256" key="3">
    <source>
        <dbReference type="ARBA" id="ARBA00023082"/>
    </source>
</evidence>